<protein>
    <submittedName>
        <fullName evidence="1">Uncharacterized protein</fullName>
    </submittedName>
</protein>
<name>A0A212LH95_9HYPH</name>
<evidence type="ECO:0000313" key="1">
    <source>
        <dbReference type="EMBL" id="SCM76860.1"/>
    </source>
</evidence>
<dbReference type="AlphaFoldDB" id="A0A212LH95"/>
<reference evidence="1" key="1">
    <citation type="submission" date="2016-08" db="EMBL/GenBank/DDBJ databases">
        <authorList>
            <person name="Seilhamer J.J."/>
        </authorList>
    </citation>
    <scope>NUCLEOTIDE SEQUENCE</scope>
    <source>
        <strain evidence="1">86</strain>
    </source>
</reference>
<organism evidence="1">
    <name type="scientific">uncultured Pleomorphomonas sp</name>
    <dbReference type="NCBI Taxonomy" id="442121"/>
    <lineage>
        <taxon>Bacteria</taxon>
        <taxon>Pseudomonadati</taxon>
        <taxon>Pseudomonadota</taxon>
        <taxon>Alphaproteobacteria</taxon>
        <taxon>Hyphomicrobiales</taxon>
        <taxon>Pleomorphomonadaceae</taxon>
        <taxon>Pleomorphomonas</taxon>
        <taxon>environmental samples</taxon>
    </lineage>
</organism>
<dbReference type="EMBL" id="FMJD01000008">
    <property type="protein sequence ID" value="SCM76860.1"/>
    <property type="molecule type" value="Genomic_DNA"/>
</dbReference>
<accession>A0A212LH95</accession>
<sequence length="62" mass="7350">MNHKSYYSEYIFYLGISHMSRIENFLILDLKVLFSIPGRTLRKMVDSRNFLPSAMMACTERI</sequence>
<gene>
    <name evidence="1" type="ORF">KL86PLE_40665</name>
</gene>
<proteinExistence type="predicted"/>